<dbReference type="Proteomes" id="UP000770015">
    <property type="component" value="Unassembled WGS sequence"/>
</dbReference>
<feature type="compositionally biased region" description="Low complexity" evidence="1">
    <location>
        <begin position="121"/>
        <end position="136"/>
    </location>
</feature>
<protein>
    <submittedName>
        <fullName evidence="3">Uncharacterized protein</fullName>
    </submittedName>
</protein>
<feature type="region of interest" description="Disordered" evidence="1">
    <location>
        <begin position="109"/>
        <end position="163"/>
    </location>
</feature>
<proteinExistence type="predicted"/>
<keyword evidence="4" id="KW-1185">Reference proteome</keyword>
<feature type="compositionally biased region" description="Basic residues" evidence="1">
    <location>
        <begin position="109"/>
        <end position="120"/>
    </location>
</feature>
<dbReference type="AlphaFoldDB" id="A0A9P9A6J5"/>
<feature type="transmembrane region" description="Helical" evidence="2">
    <location>
        <begin position="78"/>
        <end position="101"/>
    </location>
</feature>
<organism evidence="3 4">
    <name type="scientific">Plectosphaerella plurivora</name>
    <dbReference type="NCBI Taxonomy" id="936078"/>
    <lineage>
        <taxon>Eukaryota</taxon>
        <taxon>Fungi</taxon>
        <taxon>Dikarya</taxon>
        <taxon>Ascomycota</taxon>
        <taxon>Pezizomycotina</taxon>
        <taxon>Sordariomycetes</taxon>
        <taxon>Hypocreomycetidae</taxon>
        <taxon>Glomerellales</taxon>
        <taxon>Plectosphaerellaceae</taxon>
        <taxon>Plectosphaerella</taxon>
    </lineage>
</organism>
<accession>A0A9P9A6J5</accession>
<keyword evidence="2" id="KW-0472">Membrane</keyword>
<dbReference type="EMBL" id="JAGSXJ010000030">
    <property type="protein sequence ID" value="KAH6670358.1"/>
    <property type="molecule type" value="Genomic_DNA"/>
</dbReference>
<reference evidence="3" key="1">
    <citation type="journal article" date="2021" name="Nat. Commun.">
        <title>Genetic determinants of endophytism in the Arabidopsis root mycobiome.</title>
        <authorList>
            <person name="Mesny F."/>
            <person name="Miyauchi S."/>
            <person name="Thiergart T."/>
            <person name="Pickel B."/>
            <person name="Atanasova L."/>
            <person name="Karlsson M."/>
            <person name="Huettel B."/>
            <person name="Barry K.W."/>
            <person name="Haridas S."/>
            <person name="Chen C."/>
            <person name="Bauer D."/>
            <person name="Andreopoulos W."/>
            <person name="Pangilinan J."/>
            <person name="LaButti K."/>
            <person name="Riley R."/>
            <person name="Lipzen A."/>
            <person name="Clum A."/>
            <person name="Drula E."/>
            <person name="Henrissat B."/>
            <person name="Kohler A."/>
            <person name="Grigoriev I.V."/>
            <person name="Martin F.M."/>
            <person name="Hacquard S."/>
        </authorList>
    </citation>
    <scope>NUCLEOTIDE SEQUENCE</scope>
    <source>
        <strain evidence="3">MPI-SDFR-AT-0117</strain>
    </source>
</reference>
<gene>
    <name evidence="3" type="ORF">F5X68DRAFT_215830</name>
</gene>
<feature type="compositionally biased region" description="Pro residues" evidence="1">
    <location>
        <begin position="137"/>
        <end position="154"/>
    </location>
</feature>
<comment type="caution">
    <text evidence="3">The sequence shown here is derived from an EMBL/GenBank/DDBJ whole genome shotgun (WGS) entry which is preliminary data.</text>
</comment>
<sequence>MHIPIRSQGGWSAGSQLPSSQGCIDSSSAPCTHPTTSFSILASLWRSISSAASLSTDSISHLRARDNPASSVGRTNTIVGIVLGIVLGLFVVGVCAFVYNYRDSLRRIRKKHRHKRHRSTSSKSSKSSRSSRGAAEAPPPPHPPPPPPPPPAAPAPAAAPEGA</sequence>
<keyword evidence="2" id="KW-1133">Transmembrane helix</keyword>
<evidence type="ECO:0000313" key="4">
    <source>
        <dbReference type="Proteomes" id="UP000770015"/>
    </source>
</evidence>
<evidence type="ECO:0000256" key="2">
    <source>
        <dbReference type="SAM" id="Phobius"/>
    </source>
</evidence>
<evidence type="ECO:0000313" key="3">
    <source>
        <dbReference type="EMBL" id="KAH6670358.1"/>
    </source>
</evidence>
<name>A0A9P9A6J5_9PEZI</name>
<keyword evidence="2" id="KW-0812">Transmembrane</keyword>
<dbReference type="PROSITE" id="PS51257">
    <property type="entry name" value="PROKAR_LIPOPROTEIN"/>
    <property type="match status" value="1"/>
</dbReference>
<evidence type="ECO:0000256" key="1">
    <source>
        <dbReference type="SAM" id="MobiDB-lite"/>
    </source>
</evidence>